<evidence type="ECO:0000313" key="3">
    <source>
        <dbReference type="EMBL" id="CAF1611414.1"/>
    </source>
</evidence>
<name>A0A8S2G1Q3_9BILA</name>
<evidence type="ECO:0000313" key="5">
    <source>
        <dbReference type="Proteomes" id="UP000677228"/>
    </source>
</evidence>
<evidence type="ECO:0000256" key="2">
    <source>
        <dbReference type="SAM" id="MobiDB-lite"/>
    </source>
</evidence>
<feature type="non-terminal residue" evidence="3">
    <location>
        <position position="1"/>
    </location>
</feature>
<dbReference type="Proteomes" id="UP000677228">
    <property type="component" value="Unassembled WGS sequence"/>
</dbReference>
<protein>
    <submittedName>
        <fullName evidence="3">Uncharacterized protein</fullName>
    </submittedName>
</protein>
<dbReference type="Proteomes" id="UP000682733">
    <property type="component" value="Unassembled WGS sequence"/>
</dbReference>
<reference evidence="3" key="1">
    <citation type="submission" date="2021-02" db="EMBL/GenBank/DDBJ databases">
        <authorList>
            <person name="Nowell W R."/>
        </authorList>
    </citation>
    <scope>NUCLEOTIDE SEQUENCE</scope>
</reference>
<dbReference type="AlphaFoldDB" id="A0A8S2G1Q3"/>
<feature type="region of interest" description="Disordered" evidence="2">
    <location>
        <begin position="219"/>
        <end position="250"/>
    </location>
</feature>
<sequence>QQSAAYDYYQLSTIEKESANEKKQIENSLTECNDRIQTIGDKIKQIGKDVKHIEQSRNESVGNAVSEMQKDYEKHQSELRSLQNENLIIEKRIKTLKQQVEQNENDHRQGLVTIEDVEKTIKDKEVELDNLNKKLKLDMDHVVQLQQRHYAVTTGTNTISDSKTSATSASGTVVDDSKLTNREKLTKYKEQKAQLVTSIKQLQQRCEHTEKELKKLRIEQQQVQKKQGSYSTMKTQYDQKKKGLEQIDGD</sequence>
<feature type="compositionally biased region" description="Polar residues" evidence="2">
    <location>
        <begin position="219"/>
        <end position="236"/>
    </location>
</feature>
<dbReference type="EMBL" id="CAJNOK010053232">
    <property type="protein sequence ID" value="CAF1611414.1"/>
    <property type="molecule type" value="Genomic_DNA"/>
</dbReference>
<proteinExistence type="predicted"/>
<accession>A0A8S2G1Q3</accession>
<dbReference type="EMBL" id="CAJOBA010077488">
    <property type="protein sequence ID" value="CAF4425050.1"/>
    <property type="molecule type" value="Genomic_DNA"/>
</dbReference>
<feature type="non-terminal residue" evidence="3">
    <location>
        <position position="250"/>
    </location>
</feature>
<evidence type="ECO:0000256" key="1">
    <source>
        <dbReference type="SAM" id="Coils"/>
    </source>
</evidence>
<comment type="caution">
    <text evidence="3">The sequence shown here is derived from an EMBL/GenBank/DDBJ whole genome shotgun (WGS) entry which is preliminary data.</text>
</comment>
<feature type="coiled-coil region" evidence="1">
    <location>
        <begin position="65"/>
        <end position="148"/>
    </location>
</feature>
<gene>
    <name evidence="3" type="ORF">OVA965_LOCUS42667</name>
    <name evidence="4" type="ORF">TMI583_LOCUS44644</name>
</gene>
<feature type="compositionally biased region" description="Basic and acidic residues" evidence="2">
    <location>
        <begin position="237"/>
        <end position="250"/>
    </location>
</feature>
<keyword evidence="1" id="KW-0175">Coiled coil</keyword>
<organism evidence="3 5">
    <name type="scientific">Didymodactylos carnosus</name>
    <dbReference type="NCBI Taxonomy" id="1234261"/>
    <lineage>
        <taxon>Eukaryota</taxon>
        <taxon>Metazoa</taxon>
        <taxon>Spiralia</taxon>
        <taxon>Gnathifera</taxon>
        <taxon>Rotifera</taxon>
        <taxon>Eurotatoria</taxon>
        <taxon>Bdelloidea</taxon>
        <taxon>Philodinida</taxon>
        <taxon>Philodinidae</taxon>
        <taxon>Didymodactylos</taxon>
    </lineage>
</organism>
<evidence type="ECO:0000313" key="4">
    <source>
        <dbReference type="EMBL" id="CAF4425050.1"/>
    </source>
</evidence>